<keyword evidence="9 13" id="KW-0472">Membrane</keyword>
<keyword evidence="3" id="KW-0813">Transport</keyword>
<dbReference type="InterPro" id="IPR045861">
    <property type="entry name" value="CorA_cytoplasmic_dom"/>
</dbReference>
<keyword evidence="8" id="KW-0406">Ion transport</keyword>
<evidence type="ECO:0000256" key="8">
    <source>
        <dbReference type="ARBA" id="ARBA00023065"/>
    </source>
</evidence>
<comment type="similarity">
    <text evidence="2">Belongs to the CorA metal ion transporter (MIT) (TC 1.A.35) family.</text>
</comment>
<dbReference type="EMBL" id="FOCG01000001">
    <property type="protein sequence ID" value="SEM80733.1"/>
    <property type="molecule type" value="Genomic_DNA"/>
</dbReference>
<comment type="subcellular location">
    <subcellularLocation>
        <location evidence="1">Cell membrane</location>
        <topology evidence="1">Multi-pass membrane protein</topology>
    </subcellularLocation>
</comment>
<keyword evidence="4" id="KW-1003">Cell membrane</keyword>
<keyword evidence="6" id="KW-0460">Magnesium</keyword>
<dbReference type="GO" id="GO:0015087">
    <property type="term" value="F:cobalt ion transmembrane transporter activity"/>
    <property type="evidence" value="ECO:0007669"/>
    <property type="project" value="TreeGrafter"/>
</dbReference>
<dbReference type="OrthoDB" id="9803416at2"/>
<dbReference type="Pfam" id="PF01544">
    <property type="entry name" value="CorA"/>
    <property type="match status" value="1"/>
</dbReference>
<evidence type="ECO:0000256" key="11">
    <source>
        <dbReference type="ARBA" id="ARBA00045497"/>
    </source>
</evidence>
<dbReference type="Proteomes" id="UP000199158">
    <property type="component" value="Unassembled WGS sequence"/>
</dbReference>
<dbReference type="SUPFAM" id="SSF144083">
    <property type="entry name" value="Magnesium transport protein CorA, transmembrane region"/>
    <property type="match status" value="1"/>
</dbReference>
<keyword evidence="12" id="KW-0175">Coiled coil</keyword>
<name>A0A1H8BD32_9FIRM</name>
<evidence type="ECO:0000256" key="7">
    <source>
        <dbReference type="ARBA" id="ARBA00022989"/>
    </source>
</evidence>
<keyword evidence="15" id="KW-1185">Reference proteome</keyword>
<sequence length="276" mass="32855">MIKLLLNNQLDQLSEYIGTRLVSNIRYGQVNKFECYPQLNLISFDWYDITDENAEPAQIVIYFTQENIFFLCEGERCLQHVGKLVSEEQPTNERILYTFFLELIKNDIDHLEALEERITETEDDLLTASKRECSREIIAFRRELLRLKKYYEQLNQIFEGLTENENGLIPSEDLRYFRILDSRIDRLFAHVLNLRDYVTQVREAYQAQIDIEQNSLMKIFTVVTAVFLPLTLIVGWYGMNLQIPEYSWNYGYPYVIILSIAVLVFCIAFFKRKKWF</sequence>
<evidence type="ECO:0000256" key="12">
    <source>
        <dbReference type="SAM" id="Coils"/>
    </source>
</evidence>
<evidence type="ECO:0000256" key="9">
    <source>
        <dbReference type="ARBA" id="ARBA00023136"/>
    </source>
</evidence>
<dbReference type="CDD" id="cd12826">
    <property type="entry name" value="EcCorA_ZntB-like_u1"/>
    <property type="match status" value="1"/>
</dbReference>
<comment type="function">
    <text evidence="11">Mediates influx of magnesium ions. Alternates between open and closed states. Activated by low cytoplasmic Mg(2+) levels. Inactive when cytoplasmic Mg(2+) levels are high.</text>
</comment>
<dbReference type="GO" id="GO:0000287">
    <property type="term" value="F:magnesium ion binding"/>
    <property type="evidence" value="ECO:0007669"/>
    <property type="project" value="TreeGrafter"/>
</dbReference>
<dbReference type="RefSeq" id="WP_092753788.1">
    <property type="nucleotide sequence ID" value="NZ_FOCG01000001.1"/>
</dbReference>
<dbReference type="STRING" id="474960.SAMN05216180_1836"/>
<dbReference type="PANTHER" id="PTHR46494:SF1">
    <property type="entry name" value="CORA FAMILY METAL ION TRANSPORTER (EUROFUNG)"/>
    <property type="match status" value="1"/>
</dbReference>
<dbReference type="GO" id="GO:0005886">
    <property type="term" value="C:plasma membrane"/>
    <property type="evidence" value="ECO:0007669"/>
    <property type="project" value="UniProtKB-SubCell"/>
</dbReference>
<evidence type="ECO:0000256" key="6">
    <source>
        <dbReference type="ARBA" id="ARBA00022842"/>
    </source>
</evidence>
<protein>
    <submittedName>
        <fullName evidence="14">Magnesium transporter</fullName>
    </submittedName>
</protein>
<dbReference type="PANTHER" id="PTHR46494">
    <property type="entry name" value="CORA FAMILY METAL ION TRANSPORTER (EUROFUNG)"/>
    <property type="match status" value="1"/>
</dbReference>
<feature type="coiled-coil region" evidence="12">
    <location>
        <begin position="101"/>
        <end position="131"/>
    </location>
</feature>
<gene>
    <name evidence="14" type="ORF">SAMN05216180_1836</name>
</gene>
<feature type="transmembrane region" description="Helical" evidence="13">
    <location>
        <begin position="219"/>
        <end position="239"/>
    </location>
</feature>
<dbReference type="GO" id="GO:0050897">
    <property type="term" value="F:cobalt ion binding"/>
    <property type="evidence" value="ECO:0007669"/>
    <property type="project" value="TreeGrafter"/>
</dbReference>
<dbReference type="GO" id="GO:0015095">
    <property type="term" value="F:magnesium ion transmembrane transporter activity"/>
    <property type="evidence" value="ECO:0007669"/>
    <property type="project" value="TreeGrafter"/>
</dbReference>
<evidence type="ECO:0000256" key="10">
    <source>
        <dbReference type="ARBA" id="ARBA00034269"/>
    </source>
</evidence>
<evidence type="ECO:0000256" key="3">
    <source>
        <dbReference type="ARBA" id="ARBA00022448"/>
    </source>
</evidence>
<dbReference type="AlphaFoldDB" id="A0A1H8BD32"/>
<dbReference type="SUPFAM" id="SSF143865">
    <property type="entry name" value="CorA soluble domain-like"/>
    <property type="match status" value="1"/>
</dbReference>
<proteinExistence type="inferred from homology"/>
<accession>A0A1H8BD32</accession>
<keyword evidence="7 13" id="KW-1133">Transmembrane helix</keyword>
<evidence type="ECO:0000256" key="4">
    <source>
        <dbReference type="ARBA" id="ARBA00022475"/>
    </source>
</evidence>
<evidence type="ECO:0000256" key="1">
    <source>
        <dbReference type="ARBA" id="ARBA00004651"/>
    </source>
</evidence>
<evidence type="ECO:0000256" key="13">
    <source>
        <dbReference type="SAM" id="Phobius"/>
    </source>
</evidence>
<dbReference type="InterPro" id="IPR045863">
    <property type="entry name" value="CorA_TM1_TM2"/>
</dbReference>
<comment type="catalytic activity">
    <reaction evidence="10">
        <text>Mg(2+)(in) = Mg(2+)(out)</text>
        <dbReference type="Rhea" id="RHEA:29827"/>
        <dbReference type="ChEBI" id="CHEBI:18420"/>
    </reaction>
</comment>
<reference evidence="14 15" key="1">
    <citation type="submission" date="2016-10" db="EMBL/GenBank/DDBJ databases">
        <authorList>
            <person name="de Groot N.N."/>
        </authorList>
    </citation>
    <scope>NUCLEOTIDE SEQUENCE [LARGE SCALE GENOMIC DNA]</scope>
    <source>
        <strain evidence="14 15">CGMCC 1.5070</strain>
    </source>
</reference>
<feature type="transmembrane region" description="Helical" evidence="13">
    <location>
        <begin position="251"/>
        <end position="270"/>
    </location>
</feature>
<evidence type="ECO:0000313" key="14">
    <source>
        <dbReference type="EMBL" id="SEM80733.1"/>
    </source>
</evidence>
<evidence type="ECO:0000313" key="15">
    <source>
        <dbReference type="Proteomes" id="UP000199158"/>
    </source>
</evidence>
<evidence type="ECO:0000256" key="2">
    <source>
        <dbReference type="ARBA" id="ARBA00009765"/>
    </source>
</evidence>
<organism evidence="14 15">
    <name type="scientific">Hydrogenoanaerobacterium saccharovorans</name>
    <dbReference type="NCBI Taxonomy" id="474960"/>
    <lineage>
        <taxon>Bacteria</taxon>
        <taxon>Bacillati</taxon>
        <taxon>Bacillota</taxon>
        <taxon>Clostridia</taxon>
        <taxon>Eubacteriales</taxon>
        <taxon>Oscillospiraceae</taxon>
        <taxon>Hydrogenoanaerobacterium</taxon>
    </lineage>
</organism>
<dbReference type="Gene3D" id="1.20.58.340">
    <property type="entry name" value="Magnesium transport protein CorA, transmembrane region"/>
    <property type="match status" value="2"/>
</dbReference>
<dbReference type="FunFam" id="1.20.58.340:FF:000004">
    <property type="entry name" value="Magnesium transport protein CorA"/>
    <property type="match status" value="1"/>
</dbReference>
<dbReference type="InterPro" id="IPR002523">
    <property type="entry name" value="MgTranspt_CorA/ZnTranspt_ZntB"/>
</dbReference>
<keyword evidence="5 13" id="KW-0812">Transmembrane</keyword>
<evidence type="ECO:0000256" key="5">
    <source>
        <dbReference type="ARBA" id="ARBA00022692"/>
    </source>
</evidence>